<protein>
    <submittedName>
        <fullName evidence="2">Uncharacterized protein</fullName>
    </submittedName>
</protein>
<proteinExistence type="predicted"/>
<feature type="region of interest" description="Disordered" evidence="1">
    <location>
        <begin position="74"/>
        <end position="104"/>
    </location>
</feature>
<name>A0A9W8XEK0_9PLEO</name>
<sequence>MGVWHMAKVAVNVAKFAATTALDHIEGKEAPPKYKLHPDSAYLGNKYYSTDTHLAPQTTSSRAAAYSRRPAAPVALPSLGTSPSDSDKKQTPSTNFMKPHVHIGRTPVHTPSLKLLKEKYTVLRHSDLIDDDIIDETVGRDRDLYWVIKGAVVLMVKERSEAASTPPKARKQSSKEAVYGASIPPHKTYKSSKEATKEAMKAEDGGTTSSNPLNSPSVEDFFAGIFDIDQCDRIDGLPPNPLAKTPHDSQTAPCTAADKQAALHPLDHIPRNELVIIFRHDTKELFVRKPDGKLYPVIWGVRAIRSHLRGGDDASPVVGDVKFTNVEGEMDVDDEGFVDVEYV</sequence>
<gene>
    <name evidence="2" type="ORF">N0V89_010086</name>
</gene>
<reference evidence="2" key="1">
    <citation type="submission" date="2022-10" db="EMBL/GenBank/DDBJ databases">
        <title>Tapping the CABI collections for fungal endophytes: first genome assemblies for Collariella, Neodidymelliopsis, Ascochyta clinopodiicola, Didymella pomorum, Didymosphaeria variabile, Neocosmospora piperis and Neocucurbitaria cava.</title>
        <authorList>
            <person name="Hill R."/>
        </authorList>
    </citation>
    <scope>NUCLEOTIDE SEQUENCE</scope>
    <source>
        <strain evidence="2">IMI 356815</strain>
    </source>
</reference>
<feature type="region of interest" description="Disordered" evidence="1">
    <location>
        <begin position="159"/>
        <end position="178"/>
    </location>
</feature>
<keyword evidence="3" id="KW-1185">Reference proteome</keyword>
<dbReference type="RefSeq" id="XP_056068096.1">
    <property type="nucleotide sequence ID" value="XM_056218831.1"/>
</dbReference>
<accession>A0A9W8XEK0</accession>
<evidence type="ECO:0000313" key="3">
    <source>
        <dbReference type="Proteomes" id="UP001140513"/>
    </source>
</evidence>
<evidence type="ECO:0000313" key="2">
    <source>
        <dbReference type="EMBL" id="KAJ4348708.1"/>
    </source>
</evidence>
<evidence type="ECO:0000256" key="1">
    <source>
        <dbReference type="SAM" id="MobiDB-lite"/>
    </source>
</evidence>
<feature type="region of interest" description="Disordered" evidence="1">
    <location>
        <begin position="183"/>
        <end position="214"/>
    </location>
</feature>
<comment type="caution">
    <text evidence="2">The sequence shown here is derived from an EMBL/GenBank/DDBJ whole genome shotgun (WGS) entry which is preliminary data.</text>
</comment>
<dbReference type="GeneID" id="80913616"/>
<dbReference type="OrthoDB" id="3796810at2759"/>
<dbReference type="Proteomes" id="UP001140513">
    <property type="component" value="Unassembled WGS sequence"/>
</dbReference>
<feature type="compositionally biased region" description="Basic and acidic residues" evidence="1">
    <location>
        <begin position="191"/>
        <end position="204"/>
    </location>
</feature>
<dbReference type="AlphaFoldDB" id="A0A9W8XEK0"/>
<dbReference type="EMBL" id="JAPEUX010000007">
    <property type="protein sequence ID" value="KAJ4348708.1"/>
    <property type="molecule type" value="Genomic_DNA"/>
</dbReference>
<organism evidence="2 3">
    <name type="scientific">Didymosphaeria variabile</name>
    <dbReference type="NCBI Taxonomy" id="1932322"/>
    <lineage>
        <taxon>Eukaryota</taxon>
        <taxon>Fungi</taxon>
        <taxon>Dikarya</taxon>
        <taxon>Ascomycota</taxon>
        <taxon>Pezizomycotina</taxon>
        <taxon>Dothideomycetes</taxon>
        <taxon>Pleosporomycetidae</taxon>
        <taxon>Pleosporales</taxon>
        <taxon>Massarineae</taxon>
        <taxon>Didymosphaeriaceae</taxon>
        <taxon>Didymosphaeria</taxon>
    </lineage>
</organism>